<dbReference type="PRINTS" id="PR00783">
    <property type="entry name" value="MINTRINSICP"/>
</dbReference>
<dbReference type="HOGENOM" id="CLU_020019_3_4_1"/>
<dbReference type="InterPro" id="IPR023271">
    <property type="entry name" value="Aquaporin-like"/>
</dbReference>
<dbReference type="OMA" id="HHTLRTE"/>
<feature type="transmembrane region" description="Helical" evidence="9">
    <location>
        <begin position="34"/>
        <end position="56"/>
    </location>
</feature>
<dbReference type="GO" id="GO:0005886">
    <property type="term" value="C:plasma membrane"/>
    <property type="evidence" value="ECO:0007669"/>
    <property type="project" value="UniProtKB-SubCell"/>
</dbReference>
<dbReference type="GO" id="GO:0015267">
    <property type="term" value="F:channel activity"/>
    <property type="evidence" value="ECO:0007669"/>
    <property type="project" value="InterPro"/>
</dbReference>
<reference evidence="11" key="1">
    <citation type="submission" date="2011-08" db="EMBL/GenBank/DDBJ databases">
        <authorList>
            <person name="Rombauts S."/>
        </authorList>
    </citation>
    <scope>NUCLEOTIDE SEQUENCE</scope>
    <source>
        <strain evidence="11">London</strain>
    </source>
</reference>
<keyword evidence="6 9" id="KW-1133">Transmembrane helix</keyword>
<dbReference type="PANTHER" id="PTHR19139:SF199">
    <property type="entry name" value="MIP17260P"/>
    <property type="match status" value="1"/>
</dbReference>
<proteinExistence type="inferred from homology"/>
<feature type="transmembrane region" description="Helical" evidence="9">
    <location>
        <begin position="149"/>
        <end position="167"/>
    </location>
</feature>
<dbReference type="NCBIfam" id="TIGR00861">
    <property type="entry name" value="MIP"/>
    <property type="match status" value="1"/>
</dbReference>
<sequence>MPFHKSLQMSKDDSGVTNPLTWLVSSNGDLVRSFLAEFIGTAILVIFTCGTCTATSQNPDTLVSTALSFGLTVACLVFTLGHVSGCHINPAVTIGLLVNGQINLIRSIVYMIAQLTGGIAGAGLLHVILKDSKSNLCATALKVDPIQGIIVECLICFLLVLTVCNVCQSNPEIAPIIIALAVTTGHLFAIPLTSSSMNTARSFGPAVIANFWDHHWVYWVGPLLGGALGGFFHRYIFINKSIYDQCETSSKANDETPNVTTSI</sequence>
<feature type="transmembrane region" description="Helical" evidence="9">
    <location>
        <begin position="216"/>
        <end position="237"/>
    </location>
</feature>
<comment type="similarity">
    <text evidence="2 8">Belongs to the MIP/aquaporin (TC 1.A.8) family.</text>
</comment>
<dbReference type="InterPro" id="IPR034294">
    <property type="entry name" value="Aquaporin_transptr"/>
</dbReference>
<evidence type="ECO:0000256" key="5">
    <source>
        <dbReference type="ARBA" id="ARBA00022692"/>
    </source>
</evidence>
<dbReference type="OrthoDB" id="3222at2759"/>
<dbReference type="PANTHER" id="PTHR19139">
    <property type="entry name" value="AQUAPORIN TRANSPORTER"/>
    <property type="match status" value="1"/>
</dbReference>
<dbReference type="InterPro" id="IPR022357">
    <property type="entry name" value="MIP_CS"/>
</dbReference>
<comment type="subcellular location">
    <subcellularLocation>
        <location evidence="1">Cell membrane</location>
        <topology evidence="1">Multi-pass membrane protein</topology>
    </subcellularLocation>
</comment>
<keyword evidence="11" id="KW-1185">Reference proteome</keyword>
<evidence type="ECO:0000256" key="8">
    <source>
        <dbReference type="RuleBase" id="RU000477"/>
    </source>
</evidence>
<evidence type="ECO:0000256" key="1">
    <source>
        <dbReference type="ARBA" id="ARBA00004651"/>
    </source>
</evidence>
<name>T1KBC7_TETUR</name>
<dbReference type="KEGG" id="tut:107362447"/>
<evidence type="ECO:0000256" key="4">
    <source>
        <dbReference type="ARBA" id="ARBA00022475"/>
    </source>
</evidence>
<dbReference type="InterPro" id="IPR000425">
    <property type="entry name" value="MIP"/>
</dbReference>
<evidence type="ECO:0000313" key="10">
    <source>
        <dbReference type="EnsemblMetazoa" id="tetur08g03620.1"/>
    </source>
</evidence>
<reference evidence="10" key="2">
    <citation type="submission" date="2015-06" db="UniProtKB">
        <authorList>
            <consortium name="EnsemblMetazoa"/>
        </authorList>
    </citation>
    <scope>IDENTIFICATION</scope>
</reference>
<dbReference type="CDD" id="cd00333">
    <property type="entry name" value="MIP"/>
    <property type="match status" value="1"/>
</dbReference>
<dbReference type="PROSITE" id="PS00221">
    <property type="entry name" value="MIP"/>
    <property type="match status" value="1"/>
</dbReference>
<evidence type="ECO:0008006" key="12">
    <source>
        <dbReference type="Google" id="ProtNLM"/>
    </source>
</evidence>
<protein>
    <recommendedName>
        <fullName evidence="12">Aquaporin</fullName>
    </recommendedName>
</protein>
<gene>
    <name evidence="10" type="primary">107362447</name>
</gene>
<feature type="transmembrane region" description="Helical" evidence="9">
    <location>
        <begin position="62"/>
        <end position="83"/>
    </location>
</feature>
<evidence type="ECO:0000256" key="3">
    <source>
        <dbReference type="ARBA" id="ARBA00022448"/>
    </source>
</evidence>
<dbReference type="STRING" id="32264.T1KBC7"/>
<dbReference type="EnsemblMetazoa" id="tetur08g03620.1">
    <property type="protein sequence ID" value="tetur08g03620.1"/>
    <property type="gene ID" value="tetur08g03620"/>
</dbReference>
<dbReference type="SMR" id="T1KBC7"/>
<feature type="transmembrane region" description="Helical" evidence="9">
    <location>
        <begin position="104"/>
        <end position="129"/>
    </location>
</feature>
<evidence type="ECO:0000256" key="6">
    <source>
        <dbReference type="ARBA" id="ARBA00022989"/>
    </source>
</evidence>
<keyword evidence="7 9" id="KW-0472">Membrane</keyword>
<evidence type="ECO:0000256" key="9">
    <source>
        <dbReference type="SAM" id="Phobius"/>
    </source>
</evidence>
<feature type="transmembrane region" description="Helical" evidence="9">
    <location>
        <begin position="174"/>
        <end position="196"/>
    </location>
</feature>
<keyword evidence="4" id="KW-1003">Cell membrane</keyword>
<keyword evidence="5 8" id="KW-0812">Transmembrane</keyword>
<dbReference type="Gene3D" id="1.20.1080.10">
    <property type="entry name" value="Glycerol uptake facilitator protein"/>
    <property type="match status" value="1"/>
</dbReference>
<dbReference type="eggNOG" id="KOG0223">
    <property type="taxonomic scope" value="Eukaryota"/>
</dbReference>
<dbReference type="Pfam" id="PF00230">
    <property type="entry name" value="MIP"/>
    <property type="match status" value="1"/>
</dbReference>
<dbReference type="SUPFAM" id="SSF81338">
    <property type="entry name" value="Aquaporin-like"/>
    <property type="match status" value="1"/>
</dbReference>
<evidence type="ECO:0000256" key="2">
    <source>
        <dbReference type="ARBA" id="ARBA00006175"/>
    </source>
</evidence>
<evidence type="ECO:0000313" key="11">
    <source>
        <dbReference type="Proteomes" id="UP000015104"/>
    </source>
</evidence>
<dbReference type="EMBL" id="CAEY01001946">
    <property type="status" value="NOT_ANNOTATED_CDS"/>
    <property type="molecule type" value="Genomic_DNA"/>
</dbReference>
<dbReference type="Proteomes" id="UP000015104">
    <property type="component" value="Unassembled WGS sequence"/>
</dbReference>
<organism evidence="10 11">
    <name type="scientific">Tetranychus urticae</name>
    <name type="common">Two-spotted spider mite</name>
    <dbReference type="NCBI Taxonomy" id="32264"/>
    <lineage>
        <taxon>Eukaryota</taxon>
        <taxon>Metazoa</taxon>
        <taxon>Ecdysozoa</taxon>
        <taxon>Arthropoda</taxon>
        <taxon>Chelicerata</taxon>
        <taxon>Arachnida</taxon>
        <taxon>Acari</taxon>
        <taxon>Acariformes</taxon>
        <taxon>Trombidiformes</taxon>
        <taxon>Prostigmata</taxon>
        <taxon>Eleutherengona</taxon>
        <taxon>Raphignathae</taxon>
        <taxon>Tetranychoidea</taxon>
        <taxon>Tetranychidae</taxon>
        <taxon>Tetranychus</taxon>
    </lineage>
</organism>
<dbReference type="AlphaFoldDB" id="T1KBC7"/>
<accession>T1KBC7</accession>
<keyword evidence="3 8" id="KW-0813">Transport</keyword>
<evidence type="ECO:0000256" key="7">
    <source>
        <dbReference type="ARBA" id="ARBA00023136"/>
    </source>
</evidence>